<keyword evidence="3" id="KW-1185">Reference proteome</keyword>
<reference evidence="2 3" key="1">
    <citation type="submission" date="2014-12" db="EMBL/GenBank/DDBJ databases">
        <title>Genome sequence of Methanobrevibacter arboriphilicus DH1, DSM1125.</title>
        <authorList>
            <person name="Poehlein A."/>
            <person name="Thauer R.K."/>
            <person name="Seedorf H."/>
            <person name="Daniel R."/>
        </authorList>
    </citation>
    <scope>NUCLEOTIDE SEQUENCE [LARGE SCALE GENOMIC DNA]</scope>
    <source>
        <strain evidence="2 3">DH1</strain>
    </source>
</reference>
<feature type="transmembrane region" description="Helical" evidence="1">
    <location>
        <begin position="72"/>
        <end position="105"/>
    </location>
</feature>
<evidence type="ECO:0000256" key="1">
    <source>
        <dbReference type="SAM" id="Phobius"/>
    </source>
</evidence>
<gene>
    <name evidence="2" type="ORF">MBBAR_3c00870</name>
</gene>
<feature type="transmembrane region" description="Helical" evidence="1">
    <location>
        <begin position="12"/>
        <end position="34"/>
    </location>
</feature>
<keyword evidence="1" id="KW-1133">Transmembrane helix</keyword>
<keyword evidence="1" id="KW-0472">Membrane</keyword>
<dbReference type="AlphaFoldDB" id="A0A1V6N434"/>
<evidence type="ECO:0000313" key="2">
    <source>
        <dbReference type="EMBL" id="OQD59431.1"/>
    </source>
</evidence>
<keyword evidence="1" id="KW-0812">Transmembrane</keyword>
<sequence>MLLKINSDNMNLIILRLFIFALISGVFTMLYWVYRESFGRFVDKIFPFPYLREGGNYKYNDGDEELTPEGFIVTIFIMFVMLALIMLIVFEFNLIGGAVSFFLFFPVCLLF</sequence>
<evidence type="ECO:0000313" key="3">
    <source>
        <dbReference type="Proteomes" id="UP000191661"/>
    </source>
</evidence>
<accession>A0A1V6N434</accession>
<organism evidence="2 3">
    <name type="scientific">Methanobrevibacter arboriphilus JCM 13429 = DSM 1125</name>
    <dbReference type="NCBI Taxonomy" id="1300164"/>
    <lineage>
        <taxon>Archaea</taxon>
        <taxon>Methanobacteriati</taxon>
        <taxon>Methanobacteriota</taxon>
        <taxon>Methanomada group</taxon>
        <taxon>Methanobacteria</taxon>
        <taxon>Methanobacteriales</taxon>
        <taxon>Methanobacteriaceae</taxon>
        <taxon>Methanobrevibacter</taxon>
    </lineage>
</organism>
<name>A0A1V6N434_METAZ</name>
<dbReference type="Proteomes" id="UP000191661">
    <property type="component" value="Unassembled WGS sequence"/>
</dbReference>
<protein>
    <submittedName>
        <fullName evidence="2">Uncharacterized protein</fullName>
    </submittedName>
</protein>
<dbReference type="EMBL" id="JXMW01000003">
    <property type="protein sequence ID" value="OQD59431.1"/>
    <property type="molecule type" value="Genomic_DNA"/>
</dbReference>
<proteinExistence type="predicted"/>
<comment type="caution">
    <text evidence="2">The sequence shown here is derived from an EMBL/GenBank/DDBJ whole genome shotgun (WGS) entry which is preliminary data.</text>
</comment>